<evidence type="ECO:0000256" key="1">
    <source>
        <dbReference type="ARBA" id="ARBA00022723"/>
    </source>
</evidence>
<dbReference type="InterPro" id="IPR001584">
    <property type="entry name" value="Integrase_cat-core"/>
</dbReference>
<dbReference type="GO" id="GO:0016787">
    <property type="term" value="F:hydrolase activity"/>
    <property type="evidence" value="ECO:0007669"/>
    <property type="project" value="UniProtKB-KW"/>
</dbReference>
<evidence type="ECO:0000313" key="4">
    <source>
        <dbReference type="EMBL" id="RVW98283.1"/>
    </source>
</evidence>
<accession>A0A438INJ8</accession>
<protein>
    <submittedName>
        <fullName evidence="4">Retrovirus-related Pol polyprotein from transposon RE1</fullName>
    </submittedName>
</protein>
<feature type="domain" description="Integrase catalytic" evidence="3">
    <location>
        <begin position="82"/>
        <end position="248"/>
    </location>
</feature>
<keyword evidence="1" id="KW-0479">Metal-binding</keyword>
<dbReference type="Pfam" id="PF07727">
    <property type="entry name" value="RVT_2"/>
    <property type="match status" value="1"/>
</dbReference>
<dbReference type="InterPro" id="IPR043502">
    <property type="entry name" value="DNA/RNA_pol_sf"/>
</dbReference>
<dbReference type="GO" id="GO:0003676">
    <property type="term" value="F:nucleic acid binding"/>
    <property type="evidence" value="ECO:0007669"/>
    <property type="project" value="InterPro"/>
</dbReference>
<organism evidence="4 5">
    <name type="scientific">Vitis vinifera</name>
    <name type="common">Grape</name>
    <dbReference type="NCBI Taxonomy" id="29760"/>
    <lineage>
        <taxon>Eukaryota</taxon>
        <taxon>Viridiplantae</taxon>
        <taxon>Streptophyta</taxon>
        <taxon>Embryophyta</taxon>
        <taxon>Tracheophyta</taxon>
        <taxon>Spermatophyta</taxon>
        <taxon>Magnoliopsida</taxon>
        <taxon>eudicotyledons</taxon>
        <taxon>Gunneridae</taxon>
        <taxon>Pentapetalae</taxon>
        <taxon>rosids</taxon>
        <taxon>Vitales</taxon>
        <taxon>Vitaceae</taxon>
        <taxon>Viteae</taxon>
        <taxon>Vitis</taxon>
    </lineage>
</organism>
<proteinExistence type="predicted"/>
<evidence type="ECO:0000313" key="5">
    <source>
        <dbReference type="Proteomes" id="UP000288805"/>
    </source>
</evidence>
<name>A0A438INJ8_VITVI</name>
<dbReference type="AlphaFoldDB" id="A0A438INJ8"/>
<dbReference type="GO" id="GO:0046872">
    <property type="term" value="F:metal ion binding"/>
    <property type="evidence" value="ECO:0007669"/>
    <property type="project" value="UniProtKB-KW"/>
</dbReference>
<dbReference type="GO" id="GO:0015074">
    <property type="term" value="P:DNA integration"/>
    <property type="evidence" value="ECO:0007669"/>
    <property type="project" value="InterPro"/>
</dbReference>
<sequence>MKGKGFALDLMQEEQAAIHKEESNTMLWHRRLGHFHHSALLFMKKNDLGEGLPELEVKPPTCVACQYGKQTRLPFPQNKAWRATQKLQLVHTDVGGPQRTSSLNGSKFYIAFIDDHTRMCWIYFMKFKSEVADIFWKFKAWAENQSKCKMQVIRSDNGTEYTLEKFNKFCEDAGIEHQLTTPYTPQQNGVVERKNRTLMEMTRCLLHEKGLPKKYWAEAAHTSVFLLNRLPTKALQQKTPFEACWSWENDKKLEFQEENANIDDEPVRGTRSLSDIYQRCNIAIIEPARYEEVAADKKWMDAMKEELKMIEKNQTWELVDKPRHKRAIGVKWVYRTKLNSNGSINKHKARLVVKGYAQMFRVDFSETFAPVARLDTIRMLLALAAQKGWNIHQMDVKSAFLNGYLEEEIFVEQPEGFIVKGMEEKVYLLKKALYGLKQAPRAWYSRIDSHLLGLGFTKSLSEFTLYFRKVCDETLVVSLYVDDLLVTGSSMKQIDNFKKEMKDVFEMTDLGRMTFFLGMEVQQKQNEIFICQQKYAKEILKKFKMEECNPSATPMNQNEKFCKKDGAAKADERLYRTIIGCLMYLTATRPDIMNAVSLLSRYMHCASEIHFQAAKRIVRYVKGTIDYGLRFCQVKNFTLHGYSDSDWAGCVDDMRSTSGYCFSFGSAIFSWCSKKQEVIAQSTAEAEYVAAAAAVNQAL</sequence>
<dbReference type="InterPro" id="IPR025724">
    <property type="entry name" value="GAG-pre-integrase_dom"/>
</dbReference>
<dbReference type="InterPro" id="IPR039537">
    <property type="entry name" value="Retrotran_Ty1/copia-like"/>
</dbReference>
<dbReference type="CDD" id="cd09272">
    <property type="entry name" value="RNase_HI_RT_Ty1"/>
    <property type="match status" value="1"/>
</dbReference>
<comment type="caution">
    <text evidence="4">The sequence shown here is derived from an EMBL/GenBank/DDBJ whole genome shotgun (WGS) entry which is preliminary data.</text>
</comment>
<dbReference type="EMBL" id="QGNW01000094">
    <property type="protein sequence ID" value="RVW98283.1"/>
    <property type="molecule type" value="Genomic_DNA"/>
</dbReference>
<gene>
    <name evidence="4" type="primary">RE1_1046</name>
    <name evidence="4" type="ORF">CK203_034273</name>
</gene>
<reference evidence="4 5" key="1">
    <citation type="journal article" date="2018" name="PLoS Genet.">
        <title>Population sequencing reveals clonal diversity and ancestral inbreeding in the grapevine cultivar Chardonnay.</title>
        <authorList>
            <person name="Roach M.J."/>
            <person name="Johnson D.L."/>
            <person name="Bohlmann J."/>
            <person name="van Vuuren H.J."/>
            <person name="Jones S.J."/>
            <person name="Pretorius I.S."/>
            <person name="Schmidt S.A."/>
            <person name="Borneman A.R."/>
        </authorList>
    </citation>
    <scope>NUCLEOTIDE SEQUENCE [LARGE SCALE GENOMIC DNA]</scope>
    <source>
        <strain evidence="5">cv. Chardonnay</strain>
        <tissue evidence="4">Leaf</tissue>
    </source>
</reference>
<dbReference type="InterPro" id="IPR013103">
    <property type="entry name" value="RVT_2"/>
</dbReference>
<dbReference type="InterPro" id="IPR036397">
    <property type="entry name" value="RNaseH_sf"/>
</dbReference>
<evidence type="ECO:0000259" key="3">
    <source>
        <dbReference type="PROSITE" id="PS50994"/>
    </source>
</evidence>
<dbReference type="Pfam" id="PF00665">
    <property type="entry name" value="rve"/>
    <property type="match status" value="1"/>
</dbReference>
<dbReference type="Proteomes" id="UP000288805">
    <property type="component" value="Unassembled WGS sequence"/>
</dbReference>
<dbReference type="PANTHER" id="PTHR42648:SF18">
    <property type="entry name" value="RETROTRANSPOSON, UNCLASSIFIED-LIKE PROTEIN"/>
    <property type="match status" value="1"/>
</dbReference>
<dbReference type="InterPro" id="IPR012337">
    <property type="entry name" value="RNaseH-like_sf"/>
</dbReference>
<dbReference type="Gene3D" id="3.30.420.10">
    <property type="entry name" value="Ribonuclease H-like superfamily/Ribonuclease H"/>
    <property type="match status" value="1"/>
</dbReference>
<keyword evidence="2" id="KW-0378">Hydrolase</keyword>
<dbReference type="Pfam" id="PF13976">
    <property type="entry name" value="gag_pre-integrs"/>
    <property type="match status" value="1"/>
</dbReference>
<dbReference type="PANTHER" id="PTHR42648">
    <property type="entry name" value="TRANSPOSASE, PUTATIVE-RELATED"/>
    <property type="match status" value="1"/>
</dbReference>
<dbReference type="SUPFAM" id="SSF56672">
    <property type="entry name" value="DNA/RNA polymerases"/>
    <property type="match status" value="1"/>
</dbReference>
<dbReference type="PROSITE" id="PS50994">
    <property type="entry name" value="INTEGRASE"/>
    <property type="match status" value="1"/>
</dbReference>
<evidence type="ECO:0000256" key="2">
    <source>
        <dbReference type="ARBA" id="ARBA00022801"/>
    </source>
</evidence>
<dbReference type="SUPFAM" id="SSF53098">
    <property type="entry name" value="Ribonuclease H-like"/>
    <property type="match status" value="1"/>
</dbReference>